<dbReference type="OrthoDB" id="9796171at2"/>
<dbReference type="InterPro" id="IPR000182">
    <property type="entry name" value="GNAT_dom"/>
</dbReference>
<dbReference type="GO" id="GO:0016747">
    <property type="term" value="F:acyltransferase activity, transferring groups other than amino-acyl groups"/>
    <property type="evidence" value="ECO:0007669"/>
    <property type="project" value="InterPro"/>
</dbReference>
<reference evidence="1 2" key="1">
    <citation type="submission" date="2015-12" db="EMBL/GenBank/DDBJ databases">
        <title>Complete genome of Roseateles depolymerans KCTC 42856.</title>
        <authorList>
            <person name="Kim K.M."/>
        </authorList>
    </citation>
    <scope>NUCLEOTIDE SEQUENCE [LARGE SCALE GENOMIC DNA]</scope>
    <source>
        <strain evidence="1 2">KCTC 42856</strain>
    </source>
</reference>
<name>A0A0U2U0P1_9BURK</name>
<keyword evidence="2" id="KW-1185">Reference proteome</keyword>
<organism evidence="1 2">
    <name type="scientific">Roseateles depolymerans</name>
    <dbReference type="NCBI Taxonomy" id="76731"/>
    <lineage>
        <taxon>Bacteria</taxon>
        <taxon>Pseudomonadati</taxon>
        <taxon>Pseudomonadota</taxon>
        <taxon>Betaproteobacteria</taxon>
        <taxon>Burkholderiales</taxon>
        <taxon>Sphaerotilaceae</taxon>
        <taxon>Roseateles</taxon>
    </lineage>
</organism>
<dbReference type="Pfam" id="PF13673">
    <property type="entry name" value="Acetyltransf_10"/>
    <property type="match status" value="1"/>
</dbReference>
<evidence type="ECO:0000313" key="2">
    <source>
        <dbReference type="Proteomes" id="UP000060699"/>
    </source>
</evidence>
<dbReference type="Gene3D" id="3.40.630.30">
    <property type="match status" value="1"/>
</dbReference>
<gene>
    <name evidence="1" type="ORF">RD2015_1399</name>
</gene>
<dbReference type="PROSITE" id="PS51186">
    <property type="entry name" value="GNAT"/>
    <property type="match status" value="1"/>
</dbReference>
<dbReference type="Proteomes" id="UP000060699">
    <property type="component" value="Chromosome"/>
</dbReference>
<dbReference type="AlphaFoldDB" id="A0A0U2U0P1"/>
<proteinExistence type="predicted"/>
<dbReference type="CDD" id="cd04301">
    <property type="entry name" value="NAT_SF"/>
    <property type="match status" value="1"/>
</dbReference>
<sequence>MSVHEWRCEALPSMSAVALYRMLKLRSEVFVVEQQCIYLDPDGLDEGAWHLQALDANGALLAYARLLAPEAAASHAQGSVAPTPSRAAAGRPGQPAARIGRVITAPSARGTGLGRQLMQQALAACERLWPGMAIELGAQAHLQDFYASFGFTAISDVYDEDGIPHIDMRRSVSG</sequence>
<dbReference type="RefSeq" id="WP_083525410.1">
    <property type="nucleotide sequence ID" value="NZ_CP013729.1"/>
</dbReference>
<evidence type="ECO:0000313" key="1">
    <source>
        <dbReference type="EMBL" id="ALV05889.1"/>
    </source>
</evidence>
<dbReference type="PATRIC" id="fig|76731.3.peg.1428"/>
<dbReference type="STRING" id="76731.RD2015_1399"/>
<dbReference type="SUPFAM" id="SSF55729">
    <property type="entry name" value="Acyl-CoA N-acyltransferases (Nat)"/>
    <property type="match status" value="1"/>
</dbReference>
<protein>
    <submittedName>
        <fullName evidence="1">Protein elaA</fullName>
    </submittedName>
</protein>
<accession>A0A0U2U0P1</accession>
<dbReference type="InterPro" id="IPR016181">
    <property type="entry name" value="Acyl_CoA_acyltransferase"/>
</dbReference>
<dbReference type="KEGG" id="rdp:RD2015_1399"/>
<dbReference type="EMBL" id="CP013729">
    <property type="protein sequence ID" value="ALV05889.1"/>
    <property type="molecule type" value="Genomic_DNA"/>
</dbReference>